<feature type="domain" description="Response regulatory" evidence="5">
    <location>
        <begin position="7"/>
        <end position="123"/>
    </location>
</feature>
<sequence length="444" mass="49314">MRIANLRVLFVDHSKVFRSVWERMVLHAGHEPLIATDGLSGLEILQNQAIDFICVSLSLPDIDGIRFTRQVRTLPRSREIPIVLLTSAQDNATRKRAFEAGVTDICPKTGIEDLFYRASRMAVHDNQVLSGRVLYVEDSKTVTKVMTRLLEGMGLEVDHYVSAAEAFNHFDVQRHDLVISDILVEGDMSGIALVGELRKQHPDKIRTPILAMSGMDDAIRRVELFRLGINDFITKPVIFEEAASRIRNLIVQKQLFDQVQQQRIQLYEMAMTDPLTGLYNRNSLAEFASKISSAANRHDMDLSVIVIDLDHFKEVNDSHGHLVGDQVLASVGASLLSACRQEDFAVRFGGEEMLLILPHCSLNDAADRAEQLRERIARLKPAGIPISASLGVAAKPPGRAIELQQLIRIADQAVYEAKASGRNQVVVHDTGPKADTDKRCSSAA</sequence>
<feature type="domain" description="Response regulatory" evidence="5">
    <location>
        <begin position="132"/>
        <end position="250"/>
    </location>
</feature>
<evidence type="ECO:0000259" key="5">
    <source>
        <dbReference type="PROSITE" id="PS50110"/>
    </source>
</evidence>
<dbReference type="SUPFAM" id="SSF52172">
    <property type="entry name" value="CheY-like"/>
    <property type="match status" value="2"/>
</dbReference>
<evidence type="ECO:0000313" key="8">
    <source>
        <dbReference type="Proteomes" id="UP000066624"/>
    </source>
</evidence>
<dbReference type="GO" id="GO:1902201">
    <property type="term" value="P:negative regulation of bacterial-type flagellum-dependent cell motility"/>
    <property type="evidence" value="ECO:0007669"/>
    <property type="project" value="TreeGrafter"/>
</dbReference>
<dbReference type="InterPro" id="IPR001789">
    <property type="entry name" value="Sig_transdc_resp-reg_receiver"/>
</dbReference>
<dbReference type="InterPro" id="IPR000160">
    <property type="entry name" value="GGDEF_dom"/>
</dbReference>
<feature type="domain" description="GGDEF" evidence="6">
    <location>
        <begin position="300"/>
        <end position="430"/>
    </location>
</feature>
<dbReference type="InterPro" id="IPR043128">
    <property type="entry name" value="Rev_trsase/Diguanyl_cyclase"/>
</dbReference>
<comment type="caution">
    <text evidence="4">Lacks conserved residue(s) required for the propagation of feature annotation.</text>
</comment>
<evidence type="ECO:0000256" key="3">
    <source>
        <dbReference type="ARBA" id="ARBA00034247"/>
    </source>
</evidence>
<dbReference type="PATRIC" id="fig|1579979.3.peg.1251"/>
<evidence type="ECO:0000256" key="2">
    <source>
        <dbReference type="ARBA" id="ARBA00012528"/>
    </source>
</evidence>
<dbReference type="PANTHER" id="PTHR45138:SF9">
    <property type="entry name" value="DIGUANYLATE CYCLASE DGCM-RELATED"/>
    <property type="match status" value="1"/>
</dbReference>
<evidence type="ECO:0000313" key="7">
    <source>
        <dbReference type="EMBL" id="AKS41596.1"/>
    </source>
</evidence>
<dbReference type="Proteomes" id="UP000066624">
    <property type="component" value="Chromosome"/>
</dbReference>
<evidence type="ECO:0000256" key="4">
    <source>
        <dbReference type="PROSITE-ProRule" id="PRU00169"/>
    </source>
</evidence>
<dbReference type="SMART" id="SM00448">
    <property type="entry name" value="REC"/>
    <property type="match status" value="2"/>
</dbReference>
<dbReference type="InterPro" id="IPR029787">
    <property type="entry name" value="Nucleotide_cyclase"/>
</dbReference>
<dbReference type="InterPro" id="IPR011006">
    <property type="entry name" value="CheY-like_superfamily"/>
</dbReference>
<keyword evidence="8" id="KW-1185">Reference proteome</keyword>
<dbReference type="GO" id="GO:0000160">
    <property type="term" value="P:phosphorelay signal transduction system"/>
    <property type="evidence" value="ECO:0007669"/>
    <property type="project" value="InterPro"/>
</dbReference>
<evidence type="ECO:0000259" key="6">
    <source>
        <dbReference type="PROSITE" id="PS50887"/>
    </source>
</evidence>
<dbReference type="InterPro" id="IPR050469">
    <property type="entry name" value="Diguanylate_Cyclase"/>
</dbReference>
<dbReference type="SUPFAM" id="SSF55073">
    <property type="entry name" value="Nucleotide cyclase"/>
    <property type="match status" value="1"/>
</dbReference>
<dbReference type="EMBL" id="CP012154">
    <property type="protein sequence ID" value="AKS41596.1"/>
    <property type="molecule type" value="Genomic_DNA"/>
</dbReference>
<evidence type="ECO:0000256" key="1">
    <source>
        <dbReference type="ARBA" id="ARBA00001946"/>
    </source>
</evidence>
<dbReference type="AlphaFoldDB" id="A0A0K0XVE9"/>
<comment type="catalytic activity">
    <reaction evidence="3">
        <text>2 GTP = 3',3'-c-di-GMP + 2 diphosphate</text>
        <dbReference type="Rhea" id="RHEA:24898"/>
        <dbReference type="ChEBI" id="CHEBI:33019"/>
        <dbReference type="ChEBI" id="CHEBI:37565"/>
        <dbReference type="ChEBI" id="CHEBI:58805"/>
        <dbReference type="EC" id="2.7.7.65"/>
    </reaction>
</comment>
<dbReference type="SMART" id="SM00267">
    <property type="entry name" value="GGDEF"/>
    <property type="match status" value="1"/>
</dbReference>
<dbReference type="GO" id="GO:0043709">
    <property type="term" value="P:cell adhesion involved in single-species biofilm formation"/>
    <property type="evidence" value="ECO:0007669"/>
    <property type="project" value="TreeGrafter"/>
</dbReference>
<dbReference type="Pfam" id="PF00990">
    <property type="entry name" value="GGDEF"/>
    <property type="match status" value="1"/>
</dbReference>
<dbReference type="FunFam" id="3.30.70.270:FF:000001">
    <property type="entry name" value="Diguanylate cyclase domain protein"/>
    <property type="match status" value="1"/>
</dbReference>
<dbReference type="Gene3D" id="3.30.70.270">
    <property type="match status" value="1"/>
</dbReference>
<feature type="modified residue" description="4-aspartylphosphate" evidence="4">
    <location>
        <position position="181"/>
    </location>
</feature>
<dbReference type="NCBIfam" id="TIGR00254">
    <property type="entry name" value="GGDEF"/>
    <property type="match status" value="1"/>
</dbReference>
<dbReference type="PROSITE" id="PS50887">
    <property type="entry name" value="GGDEF"/>
    <property type="match status" value="1"/>
</dbReference>
<protein>
    <recommendedName>
        <fullName evidence="2">diguanylate cyclase</fullName>
        <ecNumber evidence="2">2.7.7.65</ecNumber>
    </recommendedName>
</protein>
<proteinExistence type="predicted"/>
<comment type="cofactor">
    <cofactor evidence="1">
        <name>Mg(2+)</name>
        <dbReference type="ChEBI" id="CHEBI:18420"/>
    </cofactor>
</comment>
<dbReference type="PROSITE" id="PS50110">
    <property type="entry name" value="RESPONSE_REGULATORY"/>
    <property type="match status" value="2"/>
</dbReference>
<dbReference type="GO" id="GO:0052621">
    <property type="term" value="F:diguanylate cyclase activity"/>
    <property type="evidence" value="ECO:0007669"/>
    <property type="project" value="UniProtKB-EC"/>
</dbReference>
<name>A0A0K0XVE9_9GAMM</name>
<dbReference type="PANTHER" id="PTHR45138">
    <property type="entry name" value="REGULATORY COMPONENTS OF SENSORY TRANSDUCTION SYSTEM"/>
    <property type="match status" value="1"/>
</dbReference>
<dbReference type="GO" id="GO:0005886">
    <property type="term" value="C:plasma membrane"/>
    <property type="evidence" value="ECO:0007669"/>
    <property type="project" value="TreeGrafter"/>
</dbReference>
<gene>
    <name evidence="7" type="ORF">WM2015_1222</name>
</gene>
<dbReference type="CDD" id="cd01949">
    <property type="entry name" value="GGDEF"/>
    <property type="match status" value="1"/>
</dbReference>
<dbReference type="CDD" id="cd17546">
    <property type="entry name" value="REC_hyHK_CKI1_RcsC-like"/>
    <property type="match status" value="1"/>
</dbReference>
<organism evidence="7 8">
    <name type="scientific">Wenzhouxiangella marina</name>
    <dbReference type="NCBI Taxonomy" id="1579979"/>
    <lineage>
        <taxon>Bacteria</taxon>
        <taxon>Pseudomonadati</taxon>
        <taxon>Pseudomonadota</taxon>
        <taxon>Gammaproteobacteria</taxon>
        <taxon>Chromatiales</taxon>
        <taxon>Wenzhouxiangellaceae</taxon>
        <taxon>Wenzhouxiangella</taxon>
    </lineage>
</organism>
<dbReference type="KEGG" id="wma:WM2015_1222"/>
<reference evidence="7 8" key="1">
    <citation type="submission" date="2015-07" db="EMBL/GenBank/DDBJ databases">
        <authorList>
            <person name="Noorani M."/>
        </authorList>
    </citation>
    <scope>NUCLEOTIDE SEQUENCE [LARGE SCALE GENOMIC DNA]</scope>
    <source>
        <strain evidence="7 8">KCTC 42284</strain>
    </source>
</reference>
<keyword evidence="4" id="KW-0597">Phosphoprotein</keyword>
<dbReference type="EC" id="2.7.7.65" evidence="2"/>
<dbReference type="Gene3D" id="3.40.50.2300">
    <property type="match status" value="2"/>
</dbReference>
<dbReference type="Pfam" id="PF00072">
    <property type="entry name" value="Response_reg"/>
    <property type="match status" value="2"/>
</dbReference>
<accession>A0A0K0XVE9</accession>
<dbReference type="STRING" id="1579979.WM2015_1222"/>